<comment type="caution">
    <text evidence="1">The sequence shown here is derived from an EMBL/GenBank/DDBJ whole genome shotgun (WGS) entry which is preliminary data.</text>
</comment>
<keyword evidence="2" id="KW-1185">Reference proteome</keyword>
<organism evidence="1 2">
    <name type="scientific">Flavobacterium rakeshii</name>
    <dbReference type="NCBI Taxonomy" id="1038845"/>
    <lineage>
        <taxon>Bacteria</taxon>
        <taxon>Pseudomonadati</taxon>
        <taxon>Bacteroidota</taxon>
        <taxon>Flavobacteriia</taxon>
        <taxon>Flavobacteriales</taxon>
        <taxon>Flavobacteriaceae</taxon>
        <taxon>Flavobacterium</taxon>
    </lineage>
</organism>
<evidence type="ECO:0000313" key="2">
    <source>
        <dbReference type="Proteomes" id="UP000433945"/>
    </source>
</evidence>
<dbReference type="OrthoDB" id="1376780at2"/>
<dbReference type="RefSeq" id="WP_157482127.1">
    <property type="nucleotide sequence ID" value="NZ_WOWP01000016.1"/>
</dbReference>
<proteinExistence type="predicted"/>
<accession>A0A6N8HCB7</accession>
<protein>
    <recommendedName>
        <fullName evidence="3">CopG family transcriptional regulator</fullName>
    </recommendedName>
</protein>
<evidence type="ECO:0000313" key="1">
    <source>
        <dbReference type="EMBL" id="MUV03185.1"/>
    </source>
</evidence>
<gene>
    <name evidence="1" type="ORF">GN157_05630</name>
</gene>
<dbReference type="EMBL" id="WOWP01000016">
    <property type="protein sequence ID" value="MUV03185.1"/>
    <property type="molecule type" value="Genomic_DNA"/>
</dbReference>
<reference evidence="1 2" key="1">
    <citation type="submission" date="2019-12" db="EMBL/GenBank/DDBJ databases">
        <authorList>
            <person name="Sun J.-Q."/>
        </authorList>
    </citation>
    <scope>NUCLEOTIDE SEQUENCE [LARGE SCALE GENOMIC DNA]</scope>
    <source>
        <strain evidence="1 2">JCM 17928</strain>
    </source>
</reference>
<sequence>MIKKSTYIRSFTPAQRRQLEKIAAEENIKTVTGILFFTLEQYGEQKSEIERLKRIISYKQKKIEKLQQ</sequence>
<evidence type="ECO:0008006" key="3">
    <source>
        <dbReference type="Google" id="ProtNLM"/>
    </source>
</evidence>
<dbReference type="AlphaFoldDB" id="A0A6N8HCB7"/>
<dbReference type="Proteomes" id="UP000433945">
    <property type="component" value="Unassembled WGS sequence"/>
</dbReference>
<name>A0A6N8HCB7_9FLAO</name>